<dbReference type="STRING" id="1121950.SAMN02745243_00879"/>
<accession>A0A1M6KBP8</accession>
<keyword evidence="3" id="KW-1185">Reference proteome</keyword>
<dbReference type="OrthoDB" id="9766854at2"/>
<feature type="transmembrane region" description="Helical" evidence="1">
    <location>
        <begin position="102"/>
        <end position="125"/>
    </location>
</feature>
<keyword evidence="1" id="KW-0812">Transmembrane</keyword>
<name>A0A1M6KBP8_9FIRM</name>
<organism evidence="2 3">
    <name type="scientific">Hespellia stercorisuis DSM 15480</name>
    <dbReference type="NCBI Taxonomy" id="1121950"/>
    <lineage>
        <taxon>Bacteria</taxon>
        <taxon>Bacillati</taxon>
        <taxon>Bacillota</taxon>
        <taxon>Clostridia</taxon>
        <taxon>Lachnospirales</taxon>
        <taxon>Lachnospiraceae</taxon>
        <taxon>Hespellia</taxon>
    </lineage>
</organism>
<evidence type="ECO:0000256" key="1">
    <source>
        <dbReference type="SAM" id="Phobius"/>
    </source>
</evidence>
<evidence type="ECO:0000313" key="3">
    <source>
        <dbReference type="Proteomes" id="UP000184301"/>
    </source>
</evidence>
<dbReference type="AlphaFoldDB" id="A0A1M6KBP8"/>
<dbReference type="GO" id="GO:0022857">
    <property type="term" value="F:transmembrane transporter activity"/>
    <property type="evidence" value="ECO:0007669"/>
    <property type="project" value="InterPro"/>
</dbReference>
<keyword evidence="1" id="KW-0472">Membrane</keyword>
<feature type="transmembrane region" description="Helical" evidence="1">
    <location>
        <begin position="44"/>
        <end position="68"/>
    </location>
</feature>
<dbReference type="Pfam" id="PF12822">
    <property type="entry name" value="ECF_trnsprt"/>
    <property type="match status" value="1"/>
</dbReference>
<feature type="transmembrane region" description="Helical" evidence="1">
    <location>
        <begin position="74"/>
        <end position="95"/>
    </location>
</feature>
<dbReference type="Proteomes" id="UP000184301">
    <property type="component" value="Unassembled WGS sequence"/>
</dbReference>
<dbReference type="RefSeq" id="WP_073105799.1">
    <property type="nucleotide sequence ID" value="NZ_FQZY01000011.1"/>
</dbReference>
<keyword evidence="1" id="KW-1133">Transmembrane helix</keyword>
<gene>
    <name evidence="2" type="ORF">SAMN02745243_00879</name>
</gene>
<evidence type="ECO:0000313" key="2">
    <source>
        <dbReference type="EMBL" id="SHJ56344.1"/>
    </source>
</evidence>
<dbReference type="EMBL" id="FQZY01000011">
    <property type="protein sequence ID" value="SHJ56344.1"/>
    <property type="molecule type" value="Genomic_DNA"/>
</dbReference>
<feature type="transmembrane region" description="Helical" evidence="1">
    <location>
        <begin position="166"/>
        <end position="186"/>
    </location>
</feature>
<protein>
    <submittedName>
        <fullName evidence="2">Energy-coupling factor transport system substrate-specific component</fullName>
    </submittedName>
</protein>
<feature type="transmembrane region" description="Helical" evidence="1">
    <location>
        <begin position="12"/>
        <end position="32"/>
    </location>
</feature>
<reference evidence="2 3" key="1">
    <citation type="submission" date="2016-11" db="EMBL/GenBank/DDBJ databases">
        <authorList>
            <person name="Jaros S."/>
            <person name="Januszkiewicz K."/>
            <person name="Wedrychowicz H."/>
        </authorList>
    </citation>
    <scope>NUCLEOTIDE SEQUENCE [LARGE SCALE GENOMIC DNA]</scope>
    <source>
        <strain evidence="2 3">DSM 15480</strain>
    </source>
</reference>
<sequence>MNVKKLGKLTLFLIPIGVGINFVGYQLFYVILKTPFACDAIGTVLVGALCGPLAGGITGLVTNMINAITNPTSMFFAVLSILFGVAAGFLAKAGWFSKLWKVVVGSLVFAVIGGIGSMLICWPLYGFDFYGSTSQLLIAIPLYEATHISKFLCATIASFTMDIPDKIIVCIAVFAILKALPVRYLVKLPNGNAFIKDKDLDD</sequence>
<proteinExistence type="predicted"/>
<dbReference type="Gene3D" id="1.10.1760.20">
    <property type="match status" value="1"/>
</dbReference>
<dbReference type="InterPro" id="IPR024529">
    <property type="entry name" value="ECF_trnsprt_substrate-spec"/>
</dbReference>